<comment type="caution">
    <text evidence="1">The sequence shown here is derived from an EMBL/GenBank/DDBJ whole genome shotgun (WGS) entry which is preliminary data.</text>
</comment>
<dbReference type="Proteomes" id="UP000439903">
    <property type="component" value="Unassembled WGS sequence"/>
</dbReference>
<gene>
    <name evidence="1" type="ORF">F8M41_022452</name>
</gene>
<reference evidence="1 2" key="1">
    <citation type="journal article" date="2019" name="Environ. Microbiol.">
        <title>At the nexus of three kingdoms: the genome of the mycorrhizal fungus Gigaspora margarita provides insights into plant, endobacterial and fungal interactions.</title>
        <authorList>
            <person name="Venice F."/>
            <person name="Ghignone S."/>
            <person name="Salvioli di Fossalunga A."/>
            <person name="Amselem J."/>
            <person name="Novero M."/>
            <person name="Xianan X."/>
            <person name="Sedzielewska Toro K."/>
            <person name="Morin E."/>
            <person name="Lipzen A."/>
            <person name="Grigoriev I.V."/>
            <person name="Henrissat B."/>
            <person name="Martin F.M."/>
            <person name="Bonfante P."/>
        </authorList>
    </citation>
    <scope>NUCLEOTIDE SEQUENCE [LARGE SCALE GENOMIC DNA]</scope>
    <source>
        <strain evidence="1 2">BEG34</strain>
    </source>
</reference>
<accession>A0A8H4AEY9</accession>
<dbReference type="OrthoDB" id="4349954at2759"/>
<dbReference type="AlphaFoldDB" id="A0A8H4AEY9"/>
<proteinExistence type="predicted"/>
<name>A0A8H4AEY9_GIGMA</name>
<dbReference type="EMBL" id="WTPW01000696">
    <property type="protein sequence ID" value="KAF0487995.1"/>
    <property type="molecule type" value="Genomic_DNA"/>
</dbReference>
<evidence type="ECO:0000313" key="1">
    <source>
        <dbReference type="EMBL" id="KAF0487995.1"/>
    </source>
</evidence>
<protein>
    <submittedName>
        <fullName evidence="1">Uncharacterized protein</fullName>
    </submittedName>
</protein>
<sequence>MMKILRNPQLMSMILKFIFYPLFSLVFLLSQLSHTLILQDDGRQLRNWPIPPQYSVITPAKCLIKSGRCYVYVIIHSESDGISSDKVIWFWKDRKKSLDGSLQTKKKIREFERDLFSLEISPLLPKNVILINKDGSLLIVLIVLIV</sequence>
<keyword evidence="2" id="KW-1185">Reference proteome</keyword>
<evidence type="ECO:0000313" key="2">
    <source>
        <dbReference type="Proteomes" id="UP000439903"/>
    </source>
</evidence>
<organism evidence="1 2">
    <name type="scientific">Gigaspora margarita</name>
    <dbReference type="NCBI Taxonomy" id="4874"/>
    <lineage>
        <taxon>Eukaryota</taxon>
        <taxon>Fungi</taxon>
        <taxon>Fungi incertae sedis</taxon>
        <taxon>Mucoromycota</taxon>
        <taxon>Glomeromycotina</taxon>
        <taxon>Glomeromycetes</taxon>
        <taxon>Diversisporales</taxon>
        <taxon>Gigasporaceae</taxon>
        <taxon>Gigaspora</taxon>
    </lineage>
</organism>